<proteinExistence type="predicted"/>
<protein>
    <submittedName>
        <fullName evidence="2">Uncharacterized protein</fullName>
    </submittedName>
</protein>
<evidence type="ECO:0000313" key="3">
    <source>
        <dbReference type="Proteomes" id="UP000652761"/>
    </source>
</evidence>
<reference evidence="2" key="1">
    <citation type="submission" date="2017-07" db="EMBL/GenBank/DDBJ databases">
        <title>Taro Niue Genome Assembly and Annotation.</title>
        <authorList>
            <person name="Atibalentja N."/>
            <person name="Keating K."/>
            <person name="Fields C.J."/>
        </authorList>
    </citation>
    <scope>NUCLEOTIDE SEQUENCE</scope>
    <source>
        <strain evidence="2">Niue_2</strain>
        <tissue evidence="2">Leaf</tissue>
    </source>
</reference>
<gene>
    <name evidence="2" type="ORF">Taro_045079</name>
</gene>
<feature type="region of interest" description="Disordered" evidence="1">
    <location>
        <begin position="1"/>
        <end position="71"/>
    </location>
</feature>
<keyword evidence="3" id="KW-1185">Reference proteome</keyword>
<comment type="caution">
    <text evidence="2">The sequence shown here is derived from an EMBL/GenBank/DDBJ whole genome shotgun (WGS) entry which is preliminary data.</text>
</comment>
<feature type="non-terminal residue" evidence="2">
    <location>
        <position position="71"/>
    </location>
</feature>
<dbReference type="AlphaFoldDB" id="A0A843WL09"/>
<sequence length="71" mass="7602">MHPSSSLQAPRGRRPRASHDLLQAEEEDHTGKNTTPRSCSEGEVHKSGEHCSRKTPSTMTPSPQPAAEGAA</sequence>
<accession>A0A843WL09</accession>
<dbReference type="EMBL" id="NMUH01005219">
    <property type="protein sequence ID" value="MQM12163.1"/>
    <property type="molecule type" value="Genomic_DNA"/>
</dbReference>
<evidence type="ECO:0000313" key="2">
    <source>
        <dbReference type="EMBL" id="MQM12163.1"/>
    </source>
</evidence>
<feature type="compositionally biased region" description="Basic and acidic residues" evidence="1">
    <location>
        <begin position="40"/>
        <end position="52"/>
    </location>
</feature>
<name>A0A843WL09_COLES</name>
<evidence type="ECO:0000256" key="1">
    <source>
        <dbReference type="SAM" id="MobiDB-lite"/>
    </source>
</evidence>
<organism evidence="2 3">
    <name type="scientific">Colocasia esculenta</name>
    <name type="common">Wild taro</name>
    <name type="synonym">Arum esculentum</name>
    <dbReference type="NCBI Taxonomy" id="4460"/>
    <lineage>
        <taxon>Eukaryota</taxon>
        <taxon>Viridiplantae</taxon>
        <taxon>Streptophyta</taxon>
        <taxon>Embryophyta</taxon>
        <taxon>Tracheophyta</taxon>
        <taxon>Spermatophyta</taxon>
        <taxon>Magnoliopsida</taxon>
        <taxon>Liliopsida</taxon>
        <taxon>Araceae</taxon>
        <taxon>Aroideae</taxon>
        <taxon>Colocasieae</taxon>
        <taxon>Colocasia</taxon>
    </lineage>
</organism>
<dbReference type="Proteomes" id="UP000652761">
    <property type="component" value="Unassembled WGS sequence"/>
</dbReference>